<name>A0A160FVZ9_9BURK</name>
<sequence>MDRLLSGLARRFVPGARGVDRRLQGCDGRFCSSRRMLRGPVDQLSQFALLRSEMLICDVCNFQLCI</sequence>
<gene>
    <name evidence="1" type="ORF">AYM40_34595</name>
</gene>
<accession>A0A160FVZ9</accession>
<organism evidence="1 2">
    <name type="scientific">Paraburkholderia phytofirmans OLGA172</name>
    <dbReference type="NCBI Taxonomy" id="1417228"/>
    <lineage>
        <taxon>Bacteria</taxon>
        <taxon>Pseudomonadati</taxon>
        <taxon>Pseudomonadota</taxon>
        <taxon>Betaproteobacteria</taxon>
        <taxon>Burkholderiales</taxon>
        <taxon>Burkholderiaceae</taxon>
        <taxon>Paraburkholderia</taxon>
    </lineage>
</organism>
<protein>
    <submittedName>
        <fullName evidence="1">Uncharacterized protein</fullName>
    </submittedName>
</protein>
<dbReference type="Proteomes" id="UP000076852">
    <property type="component" value="Chromosome 2"/>
</dbReference>
<evidence type="ECO:0000313" key="2">
    <source>
        <dbReference type="Proteomes" id="UP000076852"/>
    </source>
</evidence>
<keyword evidence="2" id="KW-1185">Reference proteome</keyword>
<reference evidence="1 2" key="1">
    <citation type="journal article" date="2016" name="Gene">
        <title>PacBio SMRT assembly of a complex multi-replicon genome reveals chlorocatechol degradative operon in a region of genome plasticity.</title>
        <authorList>
            <person name="Ricker N."/>
            <person name="Shen S.Y."/>
            <person name="Goordial J."/>
            <person name="Jin S."/>
            <person name="Fulthorpe R.R."/>
        </authorList>
    </citation>
    <scope>NUCLEOTIDE SEQUENCE [LARGE SCALE GENOMIC DNA]</scope>
    <source>
        <strain evidence="1 2">OLGA172</strain>
    </source>
</reference>
<dbReference type="AlphaFoldDB" id="A0A160FVZ9"/>
<dbReference type="EMBL" id="CP014579">
    <property type="protein sequence ID" value="ANB77226.1"/>
    <property type="molecule type" value="Genomic_DNA"/>
</dbReference>
<proteinExistence type="predicted"/>
<dbReference type="KEGG" id="buz:AYM40_34595"/>
<evidence type="ECO:0000313" key="1">
    <source>
        <dbReference type="EMBL" id="ANB77226.1"/>
    </source>
</evidence>